<evidence type="ECO:0000313" key="1">
    <source>
        <dbReference type="EMBL" id="WMV24799.1"/>
    </source>
</evidence>
<protein>
    <submittedName>
        <fullName evidence="1">Uncharacterized protein</fullName>
    </submittedName>
</protein>
<dbReference type="EMBL" id="CP133615">
    <property type="protein sequence ID" value="WMV24799.1"/>
    <property type="molecule type" value="Genomic_DNA"/>
</dbReference>
<dbReference type="AlphaFoldDB" id="A0AAF0QRP8"/>
<sequence length="154" mass="17268">IYVSILIEKREGKIAANWLASEAADRNLIQDYLDKGLFRESDSRLLGQRFVPGSRPTNGNRDITVCGSSREINMMSADLRKLSDPQKELEAVDHIPSHKSQALQRVKRESDSRLLGQRFVPGSRPTNGNRDITVCGSSREINMMSADLRKLSDP</sequence>
<proteinExistence type="predicted"/>
<dbReference type="Proteomes" id="UP001234989">
    <property type="component" value="Chromosome 4"/>
</dbReference>
<organism evidence="1 2">
    <name type="scientific">Solanum verrucosum</name>
    <dbReference type="NCBI Taxonomy" id="315347"/>
    <lineage>
        <taxon>Eukaryota</taxon>
        <taxon>Viridiplantae</taxon>
        <taxon>Streptophyta</taxon>
        <taxon>Embryophyta</taxon>
        <taxon>Tracheophyta</taxon>
        <taxon>Spermatophyta</taxon>
        <taxon>Magnoliopsida</taxon>
        <taxon>eudicotyledons</taxon>
        <taxon>Gunneridae</taxon>
        <taxon>Pentapetalae</taxon>
        <taxon>asterids</taxon>
        <taxon>lamiids</taxon>
        <taxon>Solanales</taxon>
        <taxon>Solanaceae</taxon>
        <taxon>Solanoideae</taxon>
        <taxon>Solaneae</taxon>
        <taxon>Solanum</taxon>
    </lineage>
</organism>
<accession>A0AAF0QRP8</accession>
<keyword evidence="2" id="KW-1185">Reference proteome</keyword>
<feature type="non-terminal residue" evidence="1">
    <location>
        <position position="1"/>
    </location>
</feature>
<gene>
    <name evidence="1" type="ORF">MTR67_018184</name>
</gene>
<reference evidence="1" key="1">
    <citation type="submission" date="2023-08" db="EMBL/GenBank/DDBJ databases">
        <title>A de novo genome assembly of Solanum verrucosum Schlechtendal, a Mexican diploid species geographically isolated from the other diploid A-genome species in potato relatives.</title>
        <authorList>
            <person name="Hosaka K."/>
        </authorList>
    </citation>
    <scope>NUCLEOTIDE SEQUENCE</scope>
    <source>
        <tissue evidence="1">Young leaves</tissue>
    </source>
</reference>
<name>A0AAF0QRP8_SOLVR</name>
<evidence type="ECO:0000313" key="2">
    <source>
        <dbReference type="Proteomes" id="UP001234989"/>
    </source>
</evidence>